<reference evidence="2 3" key="1">
    <citation type="submission" date="2018-04" db="EMBL/GenBank/DDBJ databases">
        <title>Flavobacterium sp. nov., isolated from glacier ice.</title>
        <authorList>
            <person name="Liu Q."/>
            <person name="Xin Y.-H."/>
        </authorList>
    </citation>
    <scope>NUCLEOTIDE SEQUENCE [LARGE SCALE GENOMIC DNA]</scope>
    <source>
        <strain evidence="2 3">RB1R5</strain>
    </source>
</reference>
<dbReference type="EMBL" id="QCZI01000002">
    <property type="protein sequence ID" value="PWA06952.1"/>
    <property type="molecule type" value="Genomic_DNA"/>
</dbReference>
<keyword evidence="3" id="KW-1185">Reference proteome</keyword>
<feature type="transmembrane region" description="Helical" evidence="1">
    <location>
        <begin position="298"/>
        <end position="318"/>
    </location>
</feature>
<keyword evidence="1" id="KW-1133">Transmembrane helix</keyword>
<evidence type="ECO:0000313" key="3">
    <source>
        <dbReference type="Proteomes" id="UP000245449"/>
    </source>
</evidence>
<dbReference type="OrthoDB" id="1452530at2"/>
<dbReference type="RefSeq" id="WP_116723852.1">
    <property type="nucleotide sequence ID" value="NZ_QCZI01000002.1"/>
</dbReference>
<sequence length="327" mass="37627">MSIDSQKNIEDQEIDLSIISKGIGSFFQKLSNSLFRSIQFVIKHFVILGILIVIGVGLGLFLDKTYKNYDNQIIVTPNFGSTDYLYSKIDLIESRIKERDTAFLKTIGVQEPSKLSKIEIKPIIDIYRFINTNSEQNFELLKLMAEDGDIKKIVEEKTTSKNYTFHTISFVTKKLTTDKKTIQPIMDFLNTNDFYTKFQKEQVNNIKTKMAENDSIIAQIDGFLNSFSNTINGSTKSDKLVYYNENTQLNDVINTKNKLISEQGSLRLDMVSLDKIIKENSSTTNIENDKSVNGKLKLILPLLFIFVYIFIRFFIGFYRKQAVKNKL</sequence>
<gene>
    <name evidence="2" type="ORF">DB895_02945</name>
</gene>
<protein>
    <submittedName>
        <fullName evidence="2">Uncharacterized protein</fullName>
    </submittedName>
</protein>
<comment type="caution">
    <text evidence="2">The sequence shown here is derived from an EMBL/GenBank/DDBJ whole genome shotgun (WGS) entry which is preliminary data.</text>
</comment>
<organism evidence="2 3">
    <name type="scientific">Flavobacterium psychrotolerans</name>
    <dbReference type="NCBI Taxonomy" id="2169410"/>
    <lineage>
        <taxon>Bacteria</taxon>
        <taxon>Pseudomonadati</taxon>
        <taxon>Bacteroidota</taxon>
        <taxon>Flavobacteriia</taxon>
        <taxon>Flavobacteriales</taxon>
        <taxon>Flavobacteriaceae</taxon>
        <taxon>Flavobacterium</taxon>
    </lineage>
</organism>
<accession>A0A2U1JP91</accession>
<feature type="transmembrane region" description="Helical" evidence="1">
    <location>
        <begin position="40"/>
        <end position="62"/>
    </location>
</feature>
<proteinExistence type="predicted"/>
<evidence type="ECO:0000256" key="1">
    <source>
        <dbReference type="SAM" id="Phobius"/>
    </source>
</evidence>
<name>A0A2U1JP91_9FLAO</name>
<keyword evidence="1" id="KW-0472">Membrane</keyword>
<evidence type="ECO:0000313" key="2">
    <source>
        <dbReference type="EMBL" id="PWA06952.1"/>
    </source>
</evidence>
<keyword evidence="1" id="KW-0812">Transmembrane</keyword>
<dbReference type="Proteomes" id="UP000245449">
    <property type="component" value="Unassembled WGS sequence"/>
</dbReference>
<dbReference type="AlphaFoldDB" id="A0A2U1JP91"/>